<evidence type="ECO:0000313" key="2">
    <source>
        <dbReference type="Proteomes" id="UP000031246"/>
    </source>
</evidence>
<dbReference type="RefSeq" id="WP_039473878.1">
    <property type="nucleotide sequence ID" value="NZ_JSYN01000006.1"/>
</dbReference>
<keyword evidence="2" id="KW-1185">Reference proteome</keyword>
<organism evidence="1 2">
    <name type="scientific">Pedobacter kyungheensis</name>
    <dbReference type="NCBI Taxonomy" id="1069985"/>
    <lineage>
        <taxon>Bacteria</taxon>
        <taxon>Pseudomonadati</taxon>
        <taxon>Bacteroidota</taxon>
        <taxon>Sphingobacteriia</taxon>
        <taxon>Sphingobacteriales</taxon>
        <taxon>Sphingobacteriaceae</taxon>
        <taxon>Pedobacter</taxon>
    </lineage>
</organism>
<proteinExistence type="predicted"/>
<comment type="caution">
    <text evidence="1">The sequence shown here is derived from an EMBL/GenBank/DDBJ whole genome shotgun (WGS) entry which is preliminary data.</text>
</comment>
<evidence type="ECO:0000313" key="1">
    <source>
        <dbReference type="EMBL" id="KIA95232.1"/>
    </source>
</evidence>
<protein>
    <submittedName>
        <fullName evidence="1">Uncharacterized protein</fullName>
    </submittedName>
</protein>
<dbReference type="Proteomes" id="UP000031246">
    <property type="component" value="Unassembled WGS sequence"/>
</dbReference>
<sequence>MNIDKLLTSNVVWKKHPLNAKFFFLKQKDQIVLLRINNFPDEPLFSIIDGLDILDIEDKPAGWKIEW</sequence>
<gene>
    <name evidence="1" type="ORF">OC25_07935</name>
</gene>
<dbReference type="AlphaFoldDB" id="A0A0C1FQM3"/>
<dbReference type="OrthoDB" id="5518495at2"/>
<name>A0A0C1FQM3_9SPHI</name>
<reference evidence="1 2" key="1">
    <citation type="submission" date="2014-10" db="EMBL/GenBank/DDBJ databases">
        <title>Pedobacter Kyungheensis.</title>
        <authorList>
            <person name="Anderson B.M."/>
            <person name="Newman J.D."/>
        </authorList>
    </citation>
    <scope>NUCLEOTIDE SEQUENCE [LARGE SCALE GENOMIC DNA]</scope>
    <source>
        <strain evidence="1 2">KACC 16221</strain>
    </source>
</reference>
<dbReference type="EMBL" id="JSYN01000006">
    <property type="protein sequence ID" value="KIA95232.1"/>
    <property type="molecule type" value="Genomic_DNA"/>
</dbReference>
<accession>A0A0C1FQM3</accession>